<feature type="domain" description="Penicillin-binding protein transpeptidase" evidence="15">
    <location>
        <begin position="269"/>
        <end position="608"/>
    </location>
</feature>
<keyword evidence="13 14" id="KW-0961">Cell wall biogenesis/degradation</keyword>
<dbReference type="Proteomes" id="UP000321248">
    <property type="component" value="Unassembled WGS sequence"/>
</dbReference>
<dbReference type="GO" id="GO:0008360">
    <property type="term" value="P:regulation of cell shape"/>
    <property type="evidence" value="ECO:0007669"/>
    <property type="project" value="UniProtKB-KW"/>
</dbReference>
<dbReference type="GO" id="GO:0006508">
    <property type="term" value="P:proteolysis"/>
    <property type="evidence" value="ECO:0007669"/>
    <property type="project" value="UniProtKB-KW"/>
</dbReference>
<sequence length="618" mass="68435">MNRRRSPAIRNPAAEAQLFRRRALLGFLMATLGLLLLAGWYFHLQVLEHEQYATRSEANRIKQRPIVPGRGLIHDRAGRLLADNVPAYRLEIVAEEVRDIEATLRGLAEILPVSEEEVQRYRAARQATRGFRAVPLKLRLEEAEVARFAVNRHRFPGVDVVPYLTRRYPYGELFAHVVGYVGRVDEADLQRLGDRRYSVLTHIGKTGIEFQYEERLRGEIGQERVEQNVRGRDIRVLAREPGRPGQDLYLSIDARLQQATIDAFEGQHGAAVVVDPRSGEILAMVSLPAFDPNLFVGGISVADYRALMDSPSQPMFNRVVRGGYEPGSTIKPFVALAGLAEGIVRPETTVLSTGAYRLPGQSREYRDWRPGGHGRTNLVESLAQSVNTYYYHLAVELGIERLGRHMQAFGFGTPTGVDLPGESSGILPSPEWKRSARNEPWYPGETVISGIGQGFWVTTPLQLAQGTAIIAARGEHHPLHLLRESQDGFGAERVREPIAAPRRVVANAEHLAAVDRGLVAVMHSPTGTARATAQGLEYLIAGKTGTAQRVTRRGDASTSLDDLPFHLRHRALFMAYAPAEDPQLALALVVESGGSGSRAAAPVARRIFDAWLNRQEEQ</sequence>
<organism evidence="17 18">
    <name type="scientific">Alkalisalibacterium limincola</name>
    <dbReference type="NCBI Taxonomy" id="2699169"/>
    <lineage>
        <taxon>Bacteria</taxon>
        <taxon>Pseudomonadati</taxon>
        <taxon>Pseudomonadota</taxon>
        <taxon>Gammaproteobacteria</taxon>
        <taxon>Lysobacterales</taxon>
        <taxon>Lysobacteraceae</taxon>
        <taxon>Alkalisalibacterium</taxon>
    </lineage>
</organism>
<evidence type="ECO:0000256" key="7">
    <source>
        <dbReference type="ARBA" id="ARBA00022692"/>
    </source>
</evidence>
<dbReference type="PANTHER" id="PTHR30627:SF2">
    <property type="entry name" value="PEPTIDOGLYCAN D,D-TRANSPEPTIDASE MRDA"/>
    <property type="match status" value="1"/>
</dbReference>
<dbReference type="AlphaFoldDB" id="A0A5C8KKH7"/>
<dbReference type="OrthoDB" id="9766847at2"/>
<evidence type="ECO:0000256" key="11">
    <source>
        <dbReference type="ARBA" id="ARBA00022989"/>
    </source>
</evidence>
<evidence type="ECO:0000256" key="2">
    <source>
        <dbReference type="ARBA" id="ARBA00004236"/>
    </source>
</evidence>
<keyword evidence="12 14" id="KW-0472">Membrane</keyword>
<dbReference type="EMBL" id="VRTS01000010">
    <property type="protein sequence ID" value="TXK59782.1"/>
    <property type="molecule type" value="Genomic_DNA"/>
</dbReference>
<feature type="active site" description="Acyl-ester intermediate" evidence="14">
    <location>
        <position position="328"/>
    </location>
</feature>
<keyword evidence="18" id="KW-1185">Reference proteome</keyword>
<evidence type="ECO:0000256" key="9">
    <source>
        <dbReference type="ARBA" id="ARBA00022960"/>
    </source>
</evidence>
<dbReference type="GO" id="GO:0071555">
    <property type="term" value="P:cell wall organization"/>
    <property type="evidence" value="ECO:0007669"/>
    <property type="project" value="UniProtKB-KW"/>
</dbReference>
<keyword evidence="6 14" id="KW-0645">Protease</keyword>
<evidence type="ECO:0000256" key="1">
    <source>
        <dbReference type="ARBA" id="ARBA00004167"/>
    </source>
</evidence>
<dbReference type="GO" id="GO:0009252">
    <property type="term" value="P:peptidoglycan biosynthetic process"/>
    <property type="evidence" value="ECO:0007669"/>
    <property type="project" value="UniProtKB-UniRule"/>
</dbReference>
<keyword evidence="5 14" id="KW-0121">Carboxypeptidase</keyword>
<evidence type="ECO:0000256" key="10">
    <source>
        <dbReference type="ARBA" id="ARBA00022984"/>
    </source>
</evidence>
<dbReference type="InterPro" id="IPR017790">
    <property type="entry name" value="Penicillin-binding_protein_2"/>
</dbReference>
<evidence type="ECO:0000256" key="13">
    <source>
        <dbReference type="ARBA" id="ARBA00023316"/>
    </source>
</evidence>
<dbReference type="UniPathway" id="UPA00219"/>
<evidence type="ECO:0000313" key="18">
    <source>
        <dbReference type="Proteomes" id="UP000321248"/>
    </source>
</evidence>
<dbReference type="GO" id="GO:0005886">
    <property type="term" value="C:plasma membrane"/>
    <property type="evidence" value="ECO:0007669"/>
    <property type="project" value="UniProtKB-SubCell"/>
</dbReference>
<evidence type="ECO:0000313" key="17">
    <source>
        <dbReference type="EMBL" id="TXK59782.1"/>
    </source>
</evidence>
<evidence type="ECO:0000259" key="15">
    <source>
        <dbReference type="Pfam" id="PF00905"/>
    </source>
</evidence>
<evidence type="ECO:0000256" key="12">
    <source>
        <dbReference type="ARBA" id="ARBA00023136"/>
    </source>
</evidence>
<dbReference type="Gene3D" id="3.30.1390.30">
    <property type="entry name" value="Penicillin-binding protein 2a, domain 3"/>
    <property type="match status" value="1"/>
</dbReference>
<dbReference type="InterPro" id="IPR005311">
    <property type="entry name" value="PBP_dimer"/>
</dbReference>
<dbReference type="InterPro" id="IPR001460">
    <property type="entry name" value="PCN-bd_Tpept"/>
</dbReference>
<accession>A0A5C8KKH7</accession>
<dbReference type="Pfam" id="PF00905">
    <property type="entry name" value="Transpeptidase"/>
    <property type="match status" value="1"/>
</dbReference>
<proteinExistence type="inferred from homology"/>
<evidence type="ECO:0000256" key="8">
    <source>
        <dbReference type="ARBA" id="ARBA00022801"/>
    </source>
</evidence>
<keyword evidence="11 14" id="KW-1133">Transmembrane helix</keyword>
<comment type="similarity">
    <text evidence="14">Belongs to the transpeptidase family. MrdA subfamily.</text>
</comment>
<comment type="pathway">
    <text evidence="14">Cell wall biogenesis; peptidoglycan biosynthesis.</text>
</comment>
<keyword evidence="8 14" id="KW-0378">Hydrolase</keyword>
<gene>
    <name evidence="14 17" type="primary">mrdA</name>
    <name evidence="17" type="ORF">FU658_12540</name>
</gene>
<dbReference type="GO" id="GO:0071972">
    <property type="term" value="F:peptidoglycan L,D-transpeptidase activity"/>
    <property type="evidence" value="ECO:0007669"/>
    <property type="project" value="TreeGrafter"/>
</dbReference>
<dbReference type="InterPro" id="IPR036138">
    <property type="entry name" value="PBP_dimer_sf"/>
</dbReference>
<comment type="subcellular location">
    <subcellularLocation>
        <location evidence="14">Cell inner membrane</location>
        <topology evidence="14">Single-pass membrane protein</topology>
    </subcellularLocation>
    <subcellularLocation>
        <location evidence="2">Cell membrane</location>
    </subcellularLocation>
    <subcellularLocation>
        <location evidence="1">Membrane</location>
        <topology evidence="1">Single-pass membrane protein</topology>
    </subcellularLocation>
</comment>
<keyword evidence="9 14" id="KW-0133">Cell shape</keyword>
<evidence type="ECO:0000256" key="3">
    <source>
        <dbReference type="ARBA" id="ARBA00022475"/>
    </source>
</evidence>
<dbReference type="Gene3D" id="3.40.710.10">
    <property type="entry name" value="DD-peptidase/beta-lactamase superfamily"/>
    <property type="match status" value="1"/>
</dbReference>
<keyword evidence="7 14" id="KW-0812">Transmembrane</keyword>
<keyword evidence="3 14" id="KW-1003">Cell membrane</keyword>
<evidence type="ECO:0000256" key="6">
    <source>
        <dbReference type="ARBA" id="ARBA00022670"/>
    </source>
</evidence>
<dbReference type="SUPFAM" id="SSF56519">
    <property type="entry name" value="Penicillin binding protein dimerisation domain"/>
    <property type="match status" value="1"/>
</dbReference>
<dbReference type="EC" id="3.4.16.4" evidence="14"/>
<dbReference type="InterPro" id="IPR050515">
    <property type="entry name" value="Beta-lactam/transpept"/>
</dbReference>
<dbReference type="NCBIfam" id="TIGR03423">
    <property type="entry name" value="pbp2_mrdA"/>
    <property type="match status" value="1"/>
</dbReference>
<dbReference type="Gene3D" id="3.90.1310.10">
    <property type="entry name" value="Penicillin-binding protein 2a (Domain 2)"/>
    <property type="match status" value="1"/>
</dbReference>
<feature type="transmembrane region" description="Helical" evidence="14">
    <location>
        <begin position="23"/>
        <end position="42"/>
    </location>
</feature>
<dbReference type="GO" id="GO:0009002">
    <property type="term" value="F:serine-type D-Ala-D-Ala carboxypeptidase activity"/>
    <property type="evidence" value="ECO:0007669"/>
    <property type="project" value="UniProtKB-UniRule"/>
</dbReference>
<comment type="caution">
    <text evidence="17">The sequence shown here is derived from an EMBL/GenBank/DDBJ whole genome shotgun (WGS) entry which is preliminary data.</text>
</comment>
<keyword evidence="4 14" id="KW-0997">Cell inner membrane</keyword>
<protein>
    <recommendedName>
        <fullName evidence="14">Peptidoglycan D,D-transpeptidase MrdA</fullName>
        <ecNumber evidence="14">3.4.16.4</ecNumber>
    </recommendedName>
    <alternativeName>
        <fullName evidence="14">Penicillin-binding protein 2</fullName>
        <shortName evidence="14">PBP-2</shortName>
    </alternativeName>
</protein>
<comment type="caution">
    <text evidence="14">Lacks conserved residue(s) required for the propagation of feature annotation.</text>
</comment>
<dbReference type="PANTHER" id="PTHR30627">
    <property type="entry name" value="PEPTIDOGLYCAN D,D-TRANSPEPTIDASE"/>
    <property type="match status" value="1"/>
</dbReference>
<evidence type="ECO:0000259" key="16">
    <source>
        <dbReference type="Pfam" id="PF03717"/>
    </source>
</evidence>
<reference evidence="17 18" key="1">
    <citation type="submission" date="2019-08" db="EMBL/GenBank/DDBJ databases">
        <authorList>
            <person name="Karlyshev A.V."/>
        </authorList>
    </citation>
    <scope>NUCLEOTIDE SEQUENCE [LARGE SCALE GENOMIC DNA]</scope>
    <source>
        <strain evidence="17 18">Alg18-2.2</strain>
    </source>
</reference>
<dbReference type="GO" id="GO:0008658">
    <property type="term" value="F:penicillin binding"/>
    <property type="evidence" value="ECO:0007669"/>
    <property type="project" value="UniProtKB-UniRule"/>
</dbReference>
<feature type="domain" description="Penicillin-binding protein dimerisation" evidence="16">
    <location>
        <begin position="66"/>
        <end position="236"/>
    </location>
</feature>
<dbReference type="Pfam" id="PF03717">
    <property type="entry name" value="PBP_dimer"/>
    <property type="match status" value="1"/>
</dbReference>
<comment type="function">
    <text evidence="14">Catalyzes cross-linking of the peptidoglycan cell wall.</text>
</comment>
<comment type="catalytic activity">
    <reaction evidence="14">
        <text>Preferential cleavage: (Ac)2-L-Lys-D-Ala-|-D-Ala. Also transpeptidation of peptidyl-alanyl moieties that are N-acyl substituents of D-alanine.</text>
        <dbReference type="EC" id="3.4.16.4"/>
    </reaction>
</comment>
<evidence type="ECO:0000256" key="4">
    <source>
        <dbReference type="ARBA" id="ARBA00022519"/>
    </source>
</evidence>
<dbReference type="SUPFAM" id="SSF56601">
    <property type="entry name" value="beta-lactamase/transpeptidase-like"/>
    <property type="match status" value="1"/>
</dbReference>
<keyword evidence="10 14" id="KW-0573">Peptidoglycan synthesis</keyword>
<evidence type="ECO:0000256" key="5">
    <source>
        <dbReference type="ARBA" id="ARBA00022645"/>
    </source>
</evidence>
<dbReference type="InterPro" id="IPR012338">
    <property type="entry name" value="Beta-lactam/transpept-like"/>
</dbReference>
<evidence type="ECO:0000256" key="14">
    <source>
        <dbReference type="HAMAP-Rule" id="MF_02081"/>
    </source>
</evidence>
<dbReference type="RefSeq" id="WP_147892396.1">
    <property type="nucleotide sequence ID" value="NZ_VRTS01000010.1"/>
</dbReference>
<dbReference type="HAMAP" id="MF_02081">
    <property type="entry name" value="MrdA_transpept"/>
    <property type="match status" value="1"/>
</dbReference>
<name>A0A5C8KKH7_9GAMM</name>